<name>A0A1V9AAE3_SACPI</name>
<dbReference type="Pfam" id="PF13840">
    <property type="entry name" value="ACT_7"/>
    <property type="match status" value="1"/>
</dbReference>
<dbReference type="OrthoDB" id="5615858at2"/>
<protein>
    <submittedName>
        <fullName evidence="3">Amino acid-binding protein</fullName>
    </submittedName>
</protein>
<evidence type="ECO:0000313" key="3">
    <source>
        <dbReference type="EMBL" id="OQO94092.1"/>
    </source>
</evidence>
<dbReference type="InterPro" id="IPR045865">
    <property type="entry name" value="ACT-like_dom_sf"/>
</dbReference>
<reference evidence="3 4" key="1">
    <citation type="submission" date="2017-02" db="EMBL/GenBank/DDBJ databases">
        <title>Draft genome of Saccharomonospora sp. 154.</title>
        <authorList>
            <person name="Alonso-Carmona G.S."/>
            <person name="De La Haba R."/>
            <person name="Vera-Gargallo B."/>
            <person name="Sandoval-Trujillo A.H."/>
            <person name="Ramirez-Duran N."/>
            <person name="Ventosa A."/>
        </authorList>
    </citation>
    <scope>NUCLEOTIDE SEQUENCE [LARGE SCALE GENOMIC DNA]</scope>
    <source>
        <strain evidence="3 4">LRS4.154</strain>
    </source>
</reference>
<dbReference type="Pfam" id="PF21631">
    <property type="entry name" value="A9CJY8-like_N"/>
    <property type="match status" value="1"/>
</dbReference>
<keyword evidence="4" id="KW-1185">Reference proteome</keyword>
<dbReference type="Gene3D" id="3.30.2130.10">
    <property type="entry name" value="VC0802-like"/>
    <property type="match status" value="1"/>
</dbReference>
<evidence type="ECO:0000259" key="1">
    <source>
        <dbReference type="Pfam" id="PF13840"/>
    </source>
</evidence>
<feature type="domain" description="A9CJY8-like N-terminal" evidence="2">
    <location>
        <begin position="11"/>
        <end position="57"/>
    </location>
</feature>
<sequence length="130" mass="13593">MRKLVIDARPGEYAVARLGPGASVPPRLFEPGDSLVSVTRTPGELSVVCAADRVPEDAVVETGWRVLTVRGPLDFTLTGIMAALSSELAAAGVSLFALSTYDTDHLLVKDADLERAVAALRGGGHEVHGT</sequence>
<comment type="caution">
    <text evidence="3">The sequence shown here is derived from an EMBL/GenBank/DDBJ whole genome shotgun (WGS) entry which is preliminary data.</text>
</comment>
<proteinExistence type="predicted"/>
<organism evidence="3 4">
    <name type="scientific">Saccharomonospora piscinae</name>
    <dbReference type="NCBI Taxonomy" id="687388"/>
    <lineage>
        <taxon>Bacteria</taxon>
        <taxon>Bacillati</taxon>
        <taxon>Actinomycetota</taxon>
        <taxon>Actinomycetes</taxon>
        <taxon>Pseudonocardiales</taxon>
        <taxon>Pseudonocardiaceae</taxon>
        <taxon>Saccharomonospora</taxon>
    </lineage>
</organism>
<evidence type="ECO:0000313" key="4">
    <source>
        <dbReference type="Proteomes" id="UP000192591"/>
    </source>
</evidence>
<dbReference type="InterPro" id="IPR049447">
    <property type="entry name" value="A9CJY8-like_N"/>
</dbReference>
<dbReference type="PANTHER" id="PTHR31131:SF6">
    <property type="entry name" value="CASTOR ACT DOMAIN-CONTAINING PROTEIN"/>
    <property type="match status" value="1"/>
</dbReference>
<dbReference type="PIRSF" id="PIRSF008459">
    <property type="entry name" value="UCP008459"/>
    <property type="match status" value="1"/>
</dbReference>
<dbReference type="RefSeq" id="WP_024874655.1">
    <property type="nucleotide sequence ID" value="NZ_AZUM01000001.1"/>
</dbReference>
<dbReference type="SUPFAM" id="SSF55021">
    <property type="entry name" value="ACT-like"/>
    <property type="match status" value="2"/>
</dbReference>
<dbReference type="PANTHER" id="PTHR31131">
    <property type="entry name" value="CHROMOSOME 1, WHOLE GENOME SHOTGUN SEQUENCE"/>
    <property type="match status" value="1"/>
</dbReference>
<dbReference type="STRING" id="1962155.B1813_06210"/>
<gene>
    <name evidence="3" type="ORF">B1813_06210</name>
</gene>
<feature type="domain" description="CASTOR ACT" evidence="1">
    <location>
        <begin position="60"/>
        <end position="121"/>
    </location>
</feature>
<accession>A0A1V9AAE3</accession>
<evidence type="ECO:0000259" key="2">
    <source>
        <dbReference type="Pfam" id="PF21631"/>
    </source>
</evidence>
<dbReference type="EMBL" id="MWIH01000003">
    <property type="protein sequence ID" value="OQO94092.1"/>
    <property type="molecule type" value="Genomic_DNA"/>
</dbReference>
<dbReference type="InterPro" id="IPR051719">
    <property type="entry name" value="CASTOR_mTORC1"/>
</dbReference>
<dbReference type="Proteomes" id="UP000192591">
    <property type="component" value="Unassembled WGS sequence"/>
</dbReference>
<dbReference type="AlphaFoldDB" id="A0A1V9AAE3"/>
<dbReference type="InterPro" id="IPR016540">
    <property type="entry name" value="UCP008459"/>
</dbReference>
<dbReference type="InterPro" id="IPR027795">
    <property type="entry name" value="CASTOR_ACT_dom"/>
</dbReference>